<evidence type="ECO:0000313" key="10">
    <source>
        <dbReference type="Proteomes" id="UP000294824"/>
    </source>
</evidence>
<keyword evidence="7" id="KW-0998">Cell outer membrane</keyword>
<proteinExistence type="inferred from homology"/>
<feature type="signal peptide" evidence="8">
    <location>
        <begin position="1"/>
        <end position="18"/>
    </location>
</feature>
<evidence type="ECO:0000256" key="7">
    <source>
        <dbReference type="ARBA" id="ARBA00023237"/>
    </source>
</evidence>
<dbReference type="InterPro" id="IPR003423">
    <property type="entry name" value="OMP_efflux"/>
</dbReference>
<comment type="subcellular location">
    <subcellularLocation>
        <location evidence="1">Cell outer membrane</location>
    </subcellularLocation>
</comment>
<reference evidence="9 10" key="1">
    <citation type="submission" date="2019-03" db="EMBL/GenBank/DDBJ databases">
        <title>Genomic Encyclopedia of Type Strains, Phase III (KMG-III): the genomes of soil and plant-associated and newly described type strains.</title>
        <authorList>
            <person name="Whitman W."/>
        </authorList>
    </citation>
    <scope>NUCLEOTIDE SEQUENCE [LARGE SCALE GENOMIC DNA]</scope>
    <source>
        <strain evidence="9 10">CECT 8301</strain>
    </source>
</reference>
<dbReference type="PANTHER" id="PTHR30026">
    <property type="entry name" value="OUTER MEMBRANE PROTEIN TOLC"/>
    <property type="match status" value="1"/>
</dbReference>
<evidence type="ECO:0000256" key="5">
    <source>
        <dbReference type="ARBA" id="ARBA00022692"/>
    </source>
</evidence>
<keyword evidence="10" id="KW-1185">Reference proteome</keyword>
<keyword evidence="6" id="KW-0472">Membrane</keyword>
<protein>
    <submittedName>
        <fullName evidence="9">Outer membrane protein TolC</fullName>
    </submittedName>
</protein>
<dbReference type="GO" id="GO:0009279">
    <property type="term" value="C:cell outer membrane"/>
    <property type="evidence" value="ECO:0007669"/>
    <property type="project" value="UniProtKB-SubCell"/>
</dbReference>
<keyword evidence="8" id="KW-0732">Signal</keyword>
<dbReference type="Proteomes" id="UP000294824">
    <property type="component" value="Unassembled WGS sequence"/>
</dbReference>
<gene>
    <name evidence="9" type="ORF">DFQ06_0694</name>
</gene>
<name>A0A4R8MDC3_9FLAO</name>
<comment type="similarity">
    <text evidence="2">Belongs to the outer membrane factor (OMF) (TC 1.B.17) family.</text>
</comment>
<dbReference type="GO" id="GO:1990281">
    <property type="term" value="C:efflux pump complex"/>
    <property type="evidence" value="ECO:0007669"/>
    <property type="project" value="TreeGrafter"/>
</dbReference>
<evidence type="ECO:0000256" key="4">
    <source>
        <dbReference type="ARBA" id="ARBA00022452"/>
    </source>
</evidence>
<accession>A0A4R8MDC3</accession>
<dbReference type="AlphaFoldDB" id="A0A4R8MDC3"/>
<evidence type="ECO:0000256" key="6">
    <source>
        <dbReference type="ARBA" id="ARBA00023136"/>
    </source>
</evidence>
<dbReference type="PANTHER" id="PTHR30026:SF20">
    <property type="entry name" value="OUTER MEMBRANE PROTEIN TOLC"/>
    <property type="match status" value="1"/>
</dbReference>
<dbReference type="InterPro" id="IPR051906">
    <property type="entry name" value="TolC-like"/>
</dbReference>
<dbReference type="SUPFAM" id="SSF56954">
    <property type="entry name" value="Outer membrane efflux proteins (OEP)"/>
    <property type="match status" value="1"/>
</dbReference>
<evidence type="ECO:0000313" key="9">
    <source>
        <dbReference type="EMBL" id="TDY63800.1"/>
    </source>
</evidence>
<keyword evidence="4" id="KW-1134">Transmembrane beta strand</keyword>
<feature type="chain" id="PRO_5020473513" evidence="8">
    <location>
        <begin position="19"/>
        <end position="463"/>
    </location>
</feature>
<dbReference type="Gene3D" id="1.20.1600.10">
    <property type="entry name" value="Outer membrane efflux proteins (OEP)"/>
    <property type="match status" value="1"/>
</dbReference>
<keyword evidence="5" id="KW-0812">Transmembrane</keyword>
<evidence type="ECO:0000256" key="1">
    <source>
        <dbReference type="ARBA" id="ARBA00004442"/>
    </source>
</evidence>
<dbReference type="GO" id="GO:0015562">
    <property type="term" value="F:efflux transmembrane transporter activity"/>
    <property type="evidence" value="ECO:0007669"/>
    <property type="project" value="InterPro"/>
</dbReference>
<keyword evidence="3" id="KW-0813">Transport</keyword>
<dbReference type="Pfam" id="PF02321">
    <property type="entry name" value="OEP"/>
    <property type="match status" value="1"/>
</dbReference>
<evidence type="ECO:0000256" key="2">
    <source>
        <dbReference type="ARBA" id="ARBA00007613"/>
    </source>
</evidence>
<dbReference type="EMBL" id="SORL01000007">
    <property type="protein sequence ID" value="TDY63800.1"/>
    <property type="molecule type" value="Genomic_DNA"/>
</dbReference>
<organism evidence="9 10">
    <name type="scientific">Algibacter lectus</name>
    <dbReference type="NCBI Taxonomy" id="221126"/>
    <lineage>
        <taxon>Bacteria</taxon>
        <taxon>Pseudomonadati</taxon>
        <taxon>Bacteroidota</taxon>
        <taxon>Flavobacteriia</taxon>
        <taxon>Flavobacteriales</taxon>
        <taxon>Flavobacteriaceae</taxon>
        <taxon>Algibacter</taxon>
    </lineage>
</organism>
<comment type="caution">
    <text evidence="9">The sequence shown here is derived from an EMBL/GenBank/DDBJ whole genome shotgun (WGS) entry which is preliminary data.</text>
</comment>
<dbReference type="GO" id="GO:0015288">
    <property type="term" value="F:porin activity"/>
    <property type="evidence" value="ECO:0007669"/>
    <property type="project" value="TreeGrafter"/>
</dbReference>
<evidence type="ECO:0000256" key="8">
    <source>
        <dbReference type="SAM" id="SignalP"/>
    </source>
</evidence>
<dbReference type="RefSeq" id="WP_133966003.1">
    <property type="nucleotide sequence ID" value="NZ_SORL01000007.1"/>
</dbReference>
<evidence type="ECO:0000256" key="3">
    <source>
        <dbReference type="ARBA" id="ARBA00022448"/>
    </source>
</evidence>
<sequence length="463" mass="53135">MHKLVIIVLFLMSSVGFSQENDTVLSLEEYLGYVKKYHPIVKQAQLITTESEAKLLKSRGAFDPKLEVDYNRKKFKSTTYYDKLNSTFKIPTWYGVELKANYENNDGTYLNPEYNTPDDGLYSAGVSVSLAKGLLTNERMATLKQSKLYLKYAQAEQKLVINDILYNAITTYFNWLKNYQAKLVYSDYLVNADTRLKNVKSSFFAGDKPAIDTLEANINFKSRKLDYEKAKIGYIKSALELSNYLWLENNIPLELEEGISPDTTTIDKIDVVLNSSVLNSTDELIANHPKLQSLQIKQEILTVDKRLKTNNLLPKIDLQYNFLSSDYENVNSFNTANYKSGLNISFPLFLRKERADLRLAKLKLQDIGFDISATKVSLKNKVNATIQEIDSYNTQYDLLQDIVVDYKAFVKSEERKFSLGEGSLFLVNYREVKLIESQLKAIDVEYQLFISKSNLLRVLNNLE</sequence>